<protein>
    <submittedName>
        <fullName evidence="1">Uncharacterized protein</fullName>
    </submittedName>
</protein>
<evidence type="ECO:0000313" key="1">
    <source>
        <dbReference type="EMBL" id="KAF2216796.1"/>
    </source>
</evidence>
<organism evidence="1 2">
    <name type="scientific">Cercospora zeae-maydis SCOH1-5</name>
    <dbReference type="NCBI Taxonomy" id="717836"/>
    <lineage>
        <taxon>Eukaryota</taxon>
        <taxon>Fungi</taxon>
        <taxon>Dikarya</taxon>
        <taxon>Ascomycota</taxon>
        <taxon>Pezizomycotina</taxon>
        <taxon>Dothideomycetes</taxon>
        <taxon>Dothideomycetidae</taxon>
        <taxon>Mycosphaerellales</taxon>
        <taxon>Mycosphaerellaceae</taxon>
        <taxon>Cercospora</taxon>
    </lineage>
</organism>
<dbReference type="Proteomes" id="UP000799539">
    <property type="component" value="Unassembled WGS sequence"/>
</dbReference>
<dbReference type="EMBL" id="ML992663">
    <property type="protein sequence ID" value="KAF2216796.1"/>
    <property type="molecule type" value="Genomic_DNA"/>
</dbReference>
<proteinExistence type="predicted"/>
<accession>A0A6A6FTH8</accession>
<evidence type="ECO:0000313" key="2">
    <source>
        <dbReference type="Proteomes" id="UP000799539"/>
    </source>
</evidence>
<dbReference type="OrthoDB" id="3633814at2759"/>
<name>A0A6A6FTH8_9PEZI</name>
<keyword evidence="2" id="KW-1185">Reference proteome</keyword>
<gene>
    <name evidence="1" type="ORF">CERZMDRAFT_92869</name>
</gene>
<reference evidence="1" key="1">
    <citation type="journal article" date="2020" name="Stud. Mycol.">
        <title>101 Dothideomycetes genomes: a test case for predicting lifestyles and emergence of pathogens.</title>
        <authorList>
            <person name="Haridas S."/>
            <person name="Albert R."/>
            <person name="Binder M."/>
            <person name="Bloem J."/>
            <person name="Labutti K."/>
            <person name="Salamov A."/>
            <person name="Andreopoulos B."/>
            <person name="Baker S."/>
            <person name="Barry K."/>
            <person name="Bills G."/>
            <person name="Bluhm B."/>
            <person name="Cannon C."/>
            <person name="Castanera R."/>
            <person name="Culley D."/>
            <person name="Daum C."/>
            <person name="Ezra D."/>
            <person name="Gonzalez J."/>
            <person name="Henrissat B."/>
            <person name="Kuo A."/>
            <person name="Liang C."/>
            <person name="Lipzen A."/>
            <person name="Lutzoni F."/>
            <person name="Magnuson J."/>
            <person name="Mondo S."/>
            <person name="Nolan M."/>
            <person name="Ohm R."/>
            <person name="Pangilinan J."/>
            <person name="Park H.-J."/>
            <person name="Ramirez L."/>
            <person name="Alfaro M."/>
            <person name="Sun H."/>
            <person name="Tritt A."/>
            <person name="Yoshinaga Y."/>
            <person name="Zwiers L.-H."/>
            <person name="Turgeon B."/>
            <person name="Goodwin S."/>
            <person name="Spatafora J."/>
            <person name="Crous P."/>
            <person name="Grigoriev I."/>
        </authorList>
    </citation>
    <scope>NUCLEOTIDE SEQUENCE</scope>
    <source>
        <strain evidence="1">SCOH1-5</strain>
    </source>
</reference>
<dbReference type="AlphaFoldDB" id="A0A6A6FTH8"/>
<sequence length="152" mass="16925">MCNSRCLAYICGHWDMVCLSPCRGVAQIPDPVTKNPTTVCYGWRTPGMFLSMATECRSCCIEQALKTPRARLSEAIRDFRKCRTGALVAKLAKATRELEVAIAELQAWGLPEKLAQGSKKDGVWSSPHKKVQEGSPLRRELVVDPSFELHYA</sequence>